<evidence type="ECO:0000313" key="2">
    <source>
        <dbReference type="EMBL" id="GES17835.1"/>
    </source>
</evidence>
<organism evidence="2 3">
    <name type="scientific">Acrocarpospora pleiomorpha</name>
    <dbReference type="NCBI Taxonomy" id="90975"/>
    <lineage>
        <taxon>Bacteria</taxon>
        <taxon>Bacillati</taxon>
        <taxon>Actinomycetota</taxon>
        <taxon>Actinomycetes</taxon>
        <taxon>Streptosporangiales</taxon>
        <taxon>Streptosporangiaceae</taxon>
        <taxon>Acrocarpospora</taxon>
    </lineage>
</organism>
<feature type="chain" id="PRO_5024405992" description="Lipoprotein" evidence="1">
    <location>
        <begin position="28"/>
        <end position="136"/>
    </location>
</feature>
<sequence>MKARNRALIALVSALATLAACTQQAPATRFATGGDPDDDPCARIVSAIGYAGLLLSPAGQEDDQNFEDAVIGRLAELQGIILTYGPAMPADLAVPVETVTRTTKALSDGRLPRDQQVKLLKEYRPAADSVVSGCAS</sequence>
<dbReference type="Proteomes" id="UP000377595">
    <property type="component" value="Unassembled WGS sequence"/>
</dbReference>
<keyword evidence="1" id="KW-0732">Signal</keyword>
<dbReference type="RefSeq" id="WP_155343001.1">
    <property type="nucleotide sequence ID" value="NZ_BAAAHM010000011.1"/>
</dbReference>
<proteinExistence type="predicted"/>
<protein>
    <recommendedName>
        <fullName evidence="4">Lipoprotein</fullName>
    </recommendedName>
</protein>
<evidence type="ECO:0008006" key="4">
    <source>
        <dbReference type="Google" id="ProtNLM"/>
    </source>
</evidence>
<dbReference type="PROSITE" id="PS51257">
    <property type="entry name" value="PROKAR_LIPOPROTEIN"/>
    <property type="match status" value="1"/>
</dbReference>
<dbReference type="EMBL" id="BLAF01000005">
    <property type="protein sequence ID" value="GES17835.1"/>
    <property type="molecule type" value="Genomic_DNA"/>
</dbReference>
<comment type="caution">
    <text evidence="2">The sequence shown here is derived from an EMBL/GenBank/DDBJ whole genome shotgun (WGS) entry which is preliminary data.</text>
</comment>
<evidence type="ECO:0000256" key="1">
    <source>
        <dbReference type="SAM" id="SignalP"/>
    </source>
</evidence>
<gene>
    <name evidence="2" type="ORF">Aple_007300</name>
</gene>
<dbReference type="AlphaFoldDB" id="A0A5M3X836"/>
<accession>A0A5M3X836</accession>
<name>A0A5M3X836_9ACTN</name>
<evidence type="ECO:0000313" key="3">
    <source>
        <dbReference type="Proteomes" id="UP000377595"/>
    </source>
</evidence>
<feature type="signal peptide" evidence="1">
    <location>
        <begin position="1"/>
        <end position="27"/>
    </location>
</feature>
<dbReference type="OrthoDB" id="3538112at2"/>
<reference evidence="2 3" key="1">
    <citation type="submission" date="2019-10" db="EMBL/GenBank/DDBJ databases">
        <title>Whole genome shotgun sequence of Acrocarpospora pleiomorpha NBRC 16267.</title>
        <authorList>
            <person name="Ichikawa N."/>
            <person name="Kimura A."/>
            <person name="Kitahashi Y."/>
            <person name="Komaki H."/>
            <person name="Oguchi A."/>
        </authorList>
    </citation>
    <scope>NUCLEOTIDE SEQUENCE [LARGE SCALE GENOMIC DNA]</scope>
    <source>
        <strain evidence="2 3">NBRC 16267</strain>
    </source>
</reference>
<keyword evidence="3" id="KW-1185">Reference proteome</keyword>